<gene>
    <name evidence="4" type="ORF">J3Q64DRAFT_1697626</name>
</gene>
<keyword evidence="5" id="KW-1185">Reference proteome</keyword>
<keyword evidence="2" id="KW-1133">Transmembrane helix</keyword>
<dbReference type="EMBL" id="JBCLYO010000006">
    <property type="protein sequence ID" value="KAL0087842.1"/>
    <property type="molecule type" value="Genomic_DNA"/>
</dbReference>
<keyword evidence="2" id="KW-0812">Transmembrane</keyword>
<dbReference type="PANTHER" id="PTHR45890">
    <property type="entry name" value="AARF DOMAIN CONTAINING KINASE 2 (PREDICTED)"/>
    <property type="match status" value="1"/>
</dbReference>
<evidence type="ECO:0000259" key="3">
    <source>
        <dbReference type="Pfam" id="PF03109"/>
    </source>
</evidence>
<organism evidence="4 5">
    <name type="scientific">Phycomyces blakesleeanus</name>
    <dbReference type="NCBI Taxonomy" id="4837"/>
    <lineage>
        <taxon>Eukaryota</taxon>
        <taxon>Fungi</taxon>
        <taxon>Fungi incertae sedis</taxon>
        <taxon>Mucoromycota</taxon>
        <taxon>Mucoromycotina</taxon>
        <taxon>Mucoromycetes</taxon>
        <taxon>Mucorales</taxon>
        <taxon>Phycomycetaceae</taxon>
        <taxon>Phycomyces</taxon>
    </lineage>
</organism>
<dbReference type="CDD" id="cd13971">
    <property type="entry name" value="ADCK2-like"/>
    <property type="match status" value="1"/>
</dbReference>
<accession>A0ABR3B2P2</accession>
<dbReference type="InterPro" id="IPR011009">
    <property type="entry name" value="Kinase-like_dom_sf"/>
</dbReference>
<dbReference type="InterPro" id="IPR004147">
    <property type="entry name" value="ABC1_dom"/>
</dbReference>
<feature type="transmembrane region" description="Helical" evidence="2">
    <location>
        <begin position="123"/>
        <end position="143"/>
    </location>
</feature>
<reference evidence="4 5" key="1">
    <citation type="submission" date="2024-04" db="EMBL/GenBank/DDBJ databases">
        <title>Symmetric and asymmetric DNA N6-adenine methylation regulates different biological responses in Mucorales.</title>
        <authorList>
            <consortium name="Lawrence Berkeley National Laboratory"/>
            <person name="Lax C."/>
            <person name="Mondo S.J."/>
            <person name="Osorio-Concepcion M."/>
            <person name="Muszewska A."/>
            <person name="Corrochano-Luque M."/>
            <person name="Gutierrez G."/>
            <person name="Riley R."/>
            <person name="Lipzen A."/>
            <person name="Guo J."/>
            <person name="Hundley H."/>
            <person name="Amirebrahimi M."/>
            <person name="Ng V."/>
            <person name="Lorenzo-Gutierrez D."/>
            <person name="Binder U."/>
            <person name="Yang J."/>
            <person name="Song Y."/>
            <person name="Canovas D."/>
            <person name="Navarro E."/>
            <person name="Freitag M."/>
            <person name="Gabaldon T."/>
            <person name="Grigoriev I.V."/>
            <person name="Corrochano L.M."/>
            <person name="Nicolas F.E."/>
            <person name="Garre V."/>
        </authorList>
    </citation>
    <scope>NUCLEOTIDE SEQUENCE [LARGE SCALE GENOMIC DNA]</scope>
    <source>
        <strain evidence="4 5">L51</strain>
    </source>
</reference>
<comment type="caution">
    <text evidence="4">The sequence shown here is derived from an EMBL/GenBank/DDBJ whole genome shotgun (WGS) entry which is preliminary data.</text>
</comment>
<evidence type="ECO:0000313" key="5">
    <source>
        <dbReference type="Proteomes" id="UP001448207"/>
    </source>
</evidence>
<comment type="similarity">
    <text evidence="1">Belongs to the protein kinase superfamily. ADCK protein kinase family.</text>
</comment>
<sequence>MQRLVYAVTRPTCRSSLNFSLHRTRLTSSICPNVTRNKTISQSTLFTSCHKVHISFRATHSLPILGRKYHHSNILCHSVRATPSEIEAAGKEPSSHHLVRLCSRIFALLDHWIFEPLLTLRRFTHILLLFVPVALSAPVVFLGKRTKDGNRSGTLWWYDFVAMEMERAGPTFIKLAQWIASRTDLFPSALCTRLSRLHSQVDPHQFSHTKRVIEAAFGQSMESVFSSFDPTPLGVGAIAQVYKATLYPEILNGHPDDQSSLINDNMSKDTVIITDKNGEQRTMHTTVAIKVIHPKAYNIVNRDLKIMNFFAQVLTFIPTFHWLSLPDEVRVFGAMMKDQLDLRIEGRNLERFNELFCNSLRVEFPKPLLGFTTKDMLIEEYENGIPLSMFLENAAYAKKMGEQVGIYDHKLADIGLDVFLHMLIFHNFVHADLHPGNIMVKFYKPSAYHPLRKAWSNITGKELKDDGDKAVDKIMALRHDPEAVRKELDSLESEGYAPRLVFIDTGLVNELDDVNRRNFLDLFQAIAQFDGYKAGELMIERCRSPELVINSDIFALRMQNLIIGLKQNTFKLGAVRIGGLLNETMNMVRSHHVKLEGDFVNVIVSIMLLEGIGRQLDPGLDLFKMALPVLREYSIKDHGQATIEGMKDVKQSPFSPHWIKVWIFLELRNWLGEINAMKSGFLFVILNALISE</sequence>
<dbReference type="InterPro" id="IPR044095">
    <property type="entry name" value="ADCK2_dom"/>
</dbReference>
<evidence type="ECO:0000256" key="1">
    <source>
        <dbReference type="ARBA" id="ARBA00009670"/>
    </source>
</evidence>
<dbReference type="Pfam" id="PF03109">
    <property type="entry name" value="ABC1"/>
    <property type="match status" value="2"/>
</dbReference>
<dbReference type="Proteomes" id="UP001448207">
    <property type="component" value="Unassembled WGS sequence"/>
</dbReference>
<evidence type="ECO:0000313" key="4">
    <source>
        <dbReference type="EMBL" id="KAL0087842.1"/>
    </source>
</evidence>
<dbReference type="InterPro" id="IPR052402">
    <property type="entry name" value="ADCK_kinase"/>
</dbReference>
<protein>
    <submittedName>
        <fullName evidence="4">ABC1-domain-containing protein</fullName>
    </submittedName>
</protein>
<evidence type="ECO:0000256" key="2">
    <source>
        <dbReference type="SAM" id="Phobius"/>
    </source>
</evidence>
<feature type="domain" description="ABC1 atypical kinase-like" evidence="3">
    <location>
        <begin position="196"/>
        <end position="246"/>
    </location>
</feature>
<keyword evidence="2" id="KW-0472">Membrane</keyword>
<proteinExistence type="inferred from homology"/>
<dbReference type="SUPFAM" id="SSF56112">
    <property type="entry name" value="Protein kinase-like (PK-like)"/>
    <property type="match status" value="1"/>
</dbReference>
<feature type="domain" description="ABC1 atypical kinase-like" evidence="3">
    <location>
        <begin position="284"/>
        <end position="441"/>
    </location>
</feature>
<dbReference type="PANTHER" id="PTHR45890:SF1">
    <property type="entry name" value="AARF DOMAIN CONTAINING KINASE 2"/>
    <property type="match status" value="1"/>
</dbReference>
<name>A0ABR3B2P2_PHYBL</name>